<dbReference type="InterPro" id="IPR045116">
    <property type="entry name" value="Clp1/Grc3"/>
</dbReference>
<reference evidence="11" key="1">
    <citation type="journal article" date="2020" name="Stud. Mycol.">
        <title>101 Dothideomycetes genomes: a test case for predicting lifestyles and emergence of pathogens.</title>
        <authorList>
            <person name="Haridas S."/>
            <person name="Albert R."/>
            <person name="Binder M."/>
            <person name="Bloem J."/>
            <person name="Labutti K."/>
            <person name="Salamov A."/>
            <person name="Andreopoulos B."/>
            <person name="Baker S."/>
            <person name="Barry K."/>
            <person name="Bills G."/>
            <person name="Bluhm B."/>
            <person name="Cannon C."/>
            <person name="Castanera R."/>
            <person name="Culley D."/>
            <person name="Daum C."/>
            <person name="Ezra D."/>
            <person name="Gonzalez J."/>
            <person name="Henrissat B."/>
            <person name="Kuo A."/>
            <person name="Liang C."/>
            <person name="Lipzen A."/>
            <person name="Lutzoni F."/>
            <person name="Magnuson J."/>
            <person name="Mondo S."/>
            <person name="Nolan M."/>
            <person name="Ohm R."/>
            <person name="Pangilinan J."/>
            <person name="Park H.-J."/>
            <person name="Ramirez L."/>
            <person name="Alfaro M."/>
            <person name="Sun H."/>
            <person name="Tritt A."/>
            <person name="Yoshinaga Y."/>
            <person name="Zwiers L.-H."/>
            <person name="Turgeon B."/>
            <person name="Goodwin S."/>
            <person name="Spatafora J."/>
            <person name="Crous P."/>
            <person name="Grigoriev I."/>
        </authorList>
    </citation>
    <scope>NUCLEOTIDE SEQUENCE</scope>
    <source>
        <strain evidence="11">CBS 109.77</strain>
    </source>
</reference>
<dbReference type="InterPro" id="IPR032319">
    <property type="entry name" value="CLP1_P"/>
</dbReference>
<organism evidence="11 12">
    <name type="scientific">Melanomma pulvis-pyrius CBS 109.77</name>
    <dbReference type="NCBI Taxonomy" id="1314802"/>
    <lineage>
        <taxon>Eukaryota</taxon>
        <taxon>Fungi</taxon>
        <taxon>Dikarya</taxon>
        <taxon>Ascomycota</taxon>
        <taxon>Pezizomycotina</taxon>
        <taxon>Dothideomycetes</taxon>
        <taxon>Pleosporomycetidae</taxon>
        <taxon>Pleosporales</taxon>
        <taxon>Melanommataceae</taxon>
        <taxon>Melanomma</taxon>
    </lineage>
</organism>
<comment type="function">
    <text evidence="1">Polynucleotide 5'-kinase involved in rRNA processing.</text>
</comment>
<keyword evidence="8" id="KW-0067">ATP-binding</keyword>
<evidence type="ECO:0000256" key="8">
    <source>
        <dbReference type="ARBA" id="ARBA00022840"/>
    </source>
</evidence>
<dbReference type="OrthoDB" id="4054781at2759"/>
<evidence type="ECO:0000256" key="3">
    <source>
        <dbReference type="ARBA" id="ARBA00018706"/>
    </source>
</evidence>
<dbReference type="GO" id="GO:0000448">
    <property type="term" value="P:cleavage in ITS2 between 5.8S rRNA and LSU-rRNA of tricistronic rRNA transcript (SSU-rRNA, 5.8S rRNA, LSU-rRNA)"/>
    <property type="evidence" value="ECO:0007669"/>
    <property type="project" value="TreeGrafter"/>
</dbReference>
<comment type="similarity">
    <text evidence="2">Belongs to the Clp1 family. NOL9/GRC3 subfamily.</text>
</comment>
<dbReference type="GO" id="GO:0005634">
    <property type="term" value="C:nucleus"/>
    <property type="evidence" value="ECO:0007669"/>
    <property type="project" value="TreeGrafter"/>
</dbReference>
<keyword evidence="12" id="KW-1185">Reference proteome</keyword>
<name>A0A6A6XFE8_9PLEO</name>
<keyword evidence="6" id="KW-0547">Nucleotide-binding</keyword>
<accession>A0A6A6XFE8</accession>
<protein>
    <recommendedName>
        <fullName evidence="4">Polynucleotide 5'-hydroxyl-kinase GRC3</fullName>
    </recommendedName>
    <alternativeName>
        <fullName evidence="3">Polynucleotide 5'-hydroxyl-kinase grc3</fullName>
    </alternativeName>
</protein>
<dbReference type="PANTHER" id="PTHR12755">
    <property type="entry name" value="CLEAVAGE/POLYADENYLATION FACTOR IA SUBUNIT CLP1P"/>
    <property type="match status" value="1"/>
</dbReference>
<feature type="region of interest" description="Disordered" evidence="9">
    <location>
        <begin position="1"/>
        <end position="47"/>
    </location>
</feature>
<gene>
    <name evidence="11" type="ORF">K505DRAFT_240916</name>
</gene>
<keyword evidence="5" id="KW-0808">Transferase</keyword>
<evidence type="ECO:0000256" key="2">
    <source>
        <dbReference type="ARBA" id="ARBA00011003"/>
    </source>
</evidence>
<evidence type="ECO:0000256" key="5">
    <source>
        <dbReference type="ARBA" id="ARBA00022679"/>
    </source>
</evidence>
<dbReference type="PANTHER" id="PTHR12755:SF3">
    <property type="entry name" value="POLYNUCLEOTIDE 5'-HYDROXYL-KINASE NOL9"/>
    <property type="match status" value="1"/>
</dbReference>
<sequence length="656" mass="74134">MEKLKPISAVAAARSRSQPVTPKVDIAQEGQGTLASEAPDSYFEAPSSEDEDVCDILENVVPRNVVPANVLMCNWRGTGENVLVDTDNELTVLINNDEDFALMGVFDFVVLKGAININGANFAASQRPEQNPPIRRAFVSSTRQISIIKALDRTNQVRFLHCEDHPTPFAGVSPLFADIWNERPSGLPCRSFSLLPESIADLLHRALIPESIPQDWIRQIEDCACNLSITLVCGAPSSGKSTFARRLLNRYLTGHGKLRPSLPSVYFLDLDSNQPEYSTHGQVSLTLVCETNLGPPFTHPATTPGVPRVNESIRSHPLPVSGHVNFQNYFMSCVEDLVRTYTNLQQLNPSIPLIINTPGWLYTDSFDVLLQILSRTAPPRLVHLRDLDNIDEEMAYKFYDLNTMAAKNRVFVHEISAQSRPLRPHRTDAELRSMHMLSYFHHTGQVVNSQISQPTYDSRPLSYTTPWEFCYEETDSSQQSFIGFLMLNEWVEPQHLFTALNGSIIQILETEDENVQDLFERLPRTNKYRIPYFEKGPNDEVEPLDPRTSRLVCTALLRGWDPETRVAQVLVPKTHELLMHGLKPEKTVFVFGCCDSPEWAYTEDAYYEAAGHMRDGEIANQPVPESVELPPWVVRAKEVGDMGYLNTVRRIRKFQR</sequence>
<evidence type="ECO:0000259" key="10">
    <source>
        <dbReference type="Pfam" id="PF16575"/>
    </source>
</evidence>
<evidence type="ECO:0000256" key="6">
    <source>
        <dbReference type="ARBA" id="ARBA00022741"/>
    </source>
</evidence>
<evidence type="ECO:0000256" key="9">
    <source>
        <dbReference type="SAM" id="MobiDB-lite"/>
    </source>
</evidence>
<dbReference type="GO" id="GO:0005524">
    <property type="term" value="F:ATP binding"/>
    <property type="evidence" value="ECO:0007669"/>
    <property type="project" value="UniProtKB-KW"/>
</dbReference>
<dbReference type="GO" id="GO:0051731">
    <property type="term" value="F:polynucleotide 5'-hydroxyl-kinase activity"/>
    <property type="evidence" value="ECO:0007669"/>
    <property type="project" value="InterPro"/>
</dbReference>
<dbReference type="Pfam" id="PF16575">
    <property type="entry name" value="CLP1_P"/>
    <property type="match status" value="1"/>
</dbReference>
<evidence type="ECO:0000256" key="7">
    <source>
        <dbReference type="ARBA" id="ARBA00022777"/>
    </source>
</evidence>
<proteinExistence type="inferred from homology"/>
<dbReference type="AlphaFoldDB" id="A0A6A6XFE8"/>
<dbReference type="Proteomes" id="UP000799757">
    <property type="component" value="Unassembled WGS sequence"/>
</dbReference>
<evidence type="ECO:0000256" key="4">
    <source>
        <dbReference type="ARBA" id="ARBA00019824"/>
    </source>
</evidence>
<evidence type="ECO:0000313" key="12">
    <source>
        <dbReference type="Proteomes" id="UP000799757"/>
    </source>
</evidence>
<feature type="domain" description="Clp1 P-loop" evidence="10">
    <location>
        <begin position="234"/>
        <end position="442"/>
    </location>
</feature>
<dbReference type="SUPFAM" id="SSF52540">
    <property type="entry name" value="P-loop containing nucleoside triphosphate hydrolases"/>
    <property type="match status" value="1"/>
</dbReference>
<evidence type="ECO:0000313" key="11">
    <source>
        <dbReference type="EMBL" id="KAF2794988.1"/>
    </source>
</evidence>
<dbReference type="Gene3D" id="3.40.50.300">
    <property type="entry name" value="P-loop containing nucleotide triphosphate hydrolases"/>
    <property type="match status" value="1"/>
</dbReference>
<evidence type="ECO:0000256" key="1">
    <source>
        <dbReference type="ARBA" id="ARBA00003798"/>
    </source>
</evidence>
<keyword evidence="7" id="KW-0418">Kinase</keyword>
<dbReference type="InterPro" id="IPR027417">
    <property type="entry name" value="P-loop_NTPase"/>
</dbReference>
<dbReference type="EMBL" id="MU001873">
    <property type="protein sequence ID" value="KAF2794988.1"/>
    <property type="molecule type" value="Genomic_DNA"/>
</dbReference>